<feature type="region of interest" description="Disordered" evidence="2">
    <location>
        <begin position="233"/>
        <end position="266"/>
    </location>
</feature>
<dbReference type="KEGG" id="egu:105034726"/>
<keyword evidence="1" id="KW-0863">Zinc-finger</keyword>
<dbReference type="PROSITE" id="PS50157">
    <property type="entry name" value="ZINC_FINGER_C2H2_2"/>
    <property type="match status" value="1"/>
</dbReference>
<dbReference type="InterPro" id="IPR013087">
    <property type="entry name" value="Znf_C2H2_type"/>
</dbReference>
<evidence type="ECO:0000256" key="1">
    <source>
        <dbReference type="PROSITE-ProRule" id="PRU00042"/>
    </source>
</evidence>
<accession>A0A8N4ERD3</accession>
<evidence type="ECO:0000256" key="2">
    <source>
        <dbReference type="SAM" id="MobiDB-lite"/>
    </source>
</evidence>
<proteinExistence type="predicted"/>
<reference evidence="5" key="1">
    <citation type="submission" date="2025-08" db="UniProtKB">
        <authorList>
            <consortium name="RefSeq"/>
        </authorList>
    </citation>
    <scope>IDENTIFICATION</scope>
</reference>
<dbReference type="PANTHER" id="PTHR45730:SF108">
    <property type="entry name" value="PROTEIN LATE FLOWERING"/>
    <property type="match status" value="1"/>
</dbReference>
<dbReference type="GeneID" id="105034726"/>
<gene>
    <name evidence="5" type="primary">LOC105034726</name>
</gene>
<dbReference type="Proteomes" id="UP000504607">
    <property type="component" value="Unplaced"/>
</dbReference>
<sequence length="266" mass="29005">MGDSSLHAKLHHLQKETATQVTKMEGPPQQAPSPPRPPPDLSLTLAPSSPSGRDPRDVRLFPCLFCNKKFLKSQALGGHQNAHKKERSIGWSSQLYQTSPATHLSPPPFPIASHSCKPLPPGRPFTADHPQSFDSYGVPRFATRHPCLATVSSSRALCAARDPSAGCSETIDLLNWRRASHPPPVPAADENDRDPSSSTCCNDEDNTRLDLSCLATVSSETIDLFNWRRACHPPPVPAADENDQDPSSSTSCNDEDHTRLDLSLRL</sequence>
<dbReference type="OrthoDB" id="1915958at2759"/>
<organism evidence="4 5">
    <name type="scientific">Elaeis guineensis var. tenera</name>
    <name type="common">Oil palm</name>
    <dbReference type="NCBI Taxonomy" id="51953"/>
    <lineage>
        <taxon>Eukaryota</taxon>
        <taxon>Viridiplantae</taxon>
        <taxon>Streptophyta</taxon>
        <taxon>Embryophyta</taxon>
        <taxon>Tracheophyta</taxon>
        <taxon>Spermatophyta</taxon>
        <taxon>Magnoliopsida</taxon>
        <taxon>Liliopsida</taxon>
        <taxon>Arecaceae</taxon>
        <taxon>Arecoideae</taxon>
        <taxon>Cocoseae</taxon>
        <taxon>Elaeidinae</taxon>
        <taxon>Elaeis</taxon>
    </lineage>
</organism>
<feature type="region of interest" description="Disordered" evidence="2">
    <location>
        <begin position="1"/>
        <end position="56"/>
    </location>
</feature>
<dbReference type="PANTHER" id="PTHR45730">
    <property type="entry name" value="ZINC FINGER PROTEIN JAGGED"/>
    <property type="match status" value="1"/>
</dbReference>
<dbReference type="GO" id="GO:0008270">
    <property type="term" value="F:zinc ion binding"/>
    <property type="evidence" value="ECO:0007669"/>
    <property type="project" value="UniProtKB-KW"/>
</dbReference>
<evidence type="ECO:0000259" key="3">
    <source>
        <dbReference type="PROSITE" id="PS50157"/>
    </source>
</evidence>
<protein>
    <submittedName>
        <fullName evidence="5">Zinc finger protein GIS-like</fullName>
    </submittedName>
</protein>
<dbReference type="InterPro" id="IPR036236">
    <property type="entry name" value="Znf_C2H2_sf"/>
</dbReference>
<feature type="domain" description="C2H2-type" evidence="3">
    <location>
        <begin position="61"/>
        <end position="88"/>
    </location>
</feature>
<dbReference type="RefSeq" id="XP_029117535.1">
    <property type="nucleotide sequence ID" value="XM_029261702.1"/>
</dbReference>
<dbReference type="AlphaFoldDB" id="A0A8N4ERD3"/>
<name>A0A8N4ERD3_ELAGV</name>
<evidence type="ECO:0000313" key="5">
    <source>
        <dbReference type="RefSeq" id="XP_029117535.1"/>
    </source>
</evidence>
<dbReference type="PROSITE" id="PS00028">
    <property type="entry name" value="ZINC_FINGER_C2H2_1"/>
    <property type="match status" value="1"/>
</dbReference>
<feature type="compositionally biased region" description="Basic and acidic residues" evidence="2">
    <location>
        <begin position="254"/>
        <end position="266"/>
    </location>
</feature>
<feature type="region of interest" description="Disordered" evidence="2">
    <location>
        <begin position="178"/>
        <end position="201"/>
    </location>
</feature>
<dbReference type="GO" id="GO:0003700">
    <property type="term" value="F:DNA-binding transcription factor activity"/>
    <property type="evidence" value="ECO:0007669"/>
    <property type="project" value="InterPro"/>
</dbReference>
<keyword evidence="4" id="KW-1185">Reference proteome</keyword>
<keyword evidence="1" id="KW-0479">Metal-binding</keyword>
<keyword evidence="1" id="KW-0862">Zinc</keyword>
<evidence type="ECO:0000313" key="4">
    <source>
        <dbReference type="Proteomes" id="UP000504607"/>
    </source>
</evidence>
<dbReference type="InterPro" id="IPR045320">
    <property type="entry name" value="JAGGED/SL1-like"/>
</dbReference>
<dbReference type="SUPFAM" id="SSF57667">
    <property type="entry name" value="beta-beta-alpha zinc fingers"/>
    <property type="match status" value="1"/>
</dbReference>
<feature type="compositionally biased region" description="Pro residues" evidence="2">
    <location>
        <begin position="29"/>
        <end position="40"/>
    </location>
</feature>